<dbReference type="GO" id="GO:0000307">
    <property type="term" value="C:cyclin-dependent protein kinase holoenzyme complex"/>
    <property type="evidence" value="ECO:0007669"/>
    <property type="project" value="TreeGrafter"/>
</dbReference>
<organism evidence="3 4">
    <name type="scientific">Hebeloma cylindrosporum</name>
    <dbReference type="NCBI Taxonomy" id="76867"/>
    <lineage>
        <taxon>Eukaryota</taxon>
        <taxon>Fungi</taxon>
        <taxon>Dikarya</taxon>
        <taxon>Basidiomycota</taxon>
        <taxon>Agaricomycotina</taxon>
        <taxon>Agaricomycetes</taxon>
        <taxon>Agaricomycetidae</taxon>
        <taxon>Agaricales</taxon>
        <taxon>Agaricineae</taxon>
        <taxon>Hymenogastraceae</taxon>
        <taxon>Hebeloma</taxon>
    </lineage>
</organism>
<dbReference type="PANTHER" id="PTHR15615">
    <property type="match status" value="1"/>
</dbReference>
<dbReference type="SUPFAM" id="SSF47954">
    <property type="entry name" value="Cyclin-like"/>
    <property type="match status" value="1"/>
</dbReference>
<dbReference type="OrthoDB" id="244495at2759"/>
<dbReference type="Gene3D" id="1.10.472.10">
    <property type="entry name" value="Cyclin-like"/>
    <property type="match status" value="1"/>
</dbReference>
<dbReference type="GO" id="GO:0005634">
    <property type="term" value="C:nucleus"/>
    <property type="evidence" value="ECO:0007669"/>
    <property type="project" value="TreeGrafter"/>
</dbReference>
<feature type="region of interest" description="Disordered" evidence="1">
    <location>
        <begin position="1"/>
        <end position="24"/>
    </location>
</feature>
<dbReference type="EMBL" id="KN831788">
    <property type="protein sequence ID" value="KIM38923.1"/>
    <property type="molecule type" value="Genomic_DNA"/>
</dbReference>
<feature type="compositionally biased region" description="Basic residues" evidence="1">
    <location>
        <begin position="264"/>
        <end position="273"/>
    </location>
</feature>
<accession>A0A0C2XMG8</accession>
<evidence type="ECO:0000313" key="3">
    <source>
        <dbReference type="EMBL" id="KIM38923.1"/>
    </source>
</evidence>
<reference evidence="4" key="2">
    <citation type="submission" date="2015-01" db="EMBL/GenBank/DDBJ databases">
        <title>Evolutionary Origins and Diversification of the Mycorrhizal Mutualists.</title>
        <authorList>
            <consortium name="DOE Joint Genome Institute"/>
            <consortium name="Mycorrhizal Genomics Consortium"/>
            <person name="Kohler A."/>
            <person name="Kuo A."/>
            <person name="Nagy L.G."/>
            <person name="Floudas D."/>
            <person name="Copeland A."/>
            <person name="Barry K.W."/>
            <person name="Cichocki N."/>
            <person name="Veneault-Fourrey C."/>
            <person name="LaButti K."/>
            <person name="Lindquist E.A."/>
            <person name="Lipzen A."/>
            <person name="Lundell T."/>
            <person name="Morin E."/>
            <person name="Murat C."/>
            <person name="Riley R."/>
            <person name="Ohm R."/>
            <person name="Sun H."/>
            <person name="Tunlid A."/>
            <person name="Henrissat B."/>
            <person name="Grigoriev I.V."/>
            <person name="Hibbett D.S."/>
            <person name="Martin F."/>
        </authorList>
    </citation>
    <scope>NUCLEOTIDE SEQUENCE [LARGE SCALE GENOMIC DNA]</scope>
    <source>
        <strain evidence="4">h7</strain>
    </source>
</reference>
<evidence type="ECO:0000259" key="2">
    <source>
        <dbReference type="Pfam" id="PF00134"/>
    </source>
</evidence>
<dbReference type="Proteomes" id="UP000053424">
    <property type="component" value="Unassembled WGS sequence"/>
</dbReference>
<evidence type="ECO:0000256" key="1">
    <source>
        <dbReference type="SAM" id="MobiDB-lite"/>
    </source>
</evidence>
<dbReference type="HOGENOM" id="CLU_050728_0_0_1"/>
<protein>
    <recommendedName>
        <fullName evidence="2">Cyclin N-terminal domain-containing protein</fullName>
    </recommendedName>
</protein>
<sequence>MNSQHTAWRAQRVQGTAAPPSVPELSNTERLQLAKLAARFITHRFACPDYPAPRYRNQVDFRLPFFIDRILYQAKMHSSVTYAALVLLQRLKARFPSSRGTSGHWLFISAYMISSKAMYDEAYTNKTWSIVVQGMFSLRRLNQMEREMCNYLDWELNVDDPILTKFARTVNRDFGVDRPWYPYYSATDVSMRAVRYVASQIVTPIPGLSDDNDGPAPNVQPRSLGTQTRSSRGAGPSYPSTSSGFPTAPGHGRHINRGAPVQHGPRRTTRRVNRANYSPEFGTREGIPAVHPLKDHMVSASVPSGW</sequence>
<dbReference type="PANTHER" id="PTHR15615:SF108">
    <property type="entry name" value="PROTEIN CNPPD1"/>
    <property type="match status" value="1"/>
</dbReference>
<dbReference type="CDD" id="cd20557">
    <property type="entry name" value="CYCLIN_ScPCL1-like"/>
    <property type="match status" value="1"/>
</dbReference>
<dbReference type="InterPro" id="IPR013922">
    <property type="entry name" value="Cyclin_PHO80-like"/>
</dbReference>
<gene>
    <name evidence="3" type="ORF">M413DRAFT_29842</name>
</gene>
<dbReference type="GO" id="GO:0019901">
    <property type="term" value="F:protein kinase binding"/>
    <property type="evidence" value="ECO:0007669"/>
    <property type="project" value="InterPro"/>
</dbReference>
<dbReference type="InterPro" id="IPR036915">
    <property type="entry name" value="Cyclin-like_sf"/>
</dbReference>
<feature type="domain" description="Cyclin N-terminal" evidence="2">
    <location>
        <begin position="65"/>
        <end position="157"/>
    </location>
</feature>
<dbReference type="STRING" id="686832.A0A0C2XMG8"/>
<dbReference type="GO" id="GO:0016538">
    <property type="term" value="F:cyclin-dependent protein serine/threonine kinase regulator activity"/>
    <property type="evidence" value="ECO:0007669"/>
    <property type="project" value="TreeGrafter"/>
</dbReference>
<reference evidence="3 4" key="1">
    <citation type="submission" date="2014-04" db="EMBL/GenBank/DDBJ databases">
        <authorList>
            <consortium name="DOE Joint Genome Institute"/>
            <person name="Kuo A."/>
            <person name="Gay G."/>
            <person name="Dore J."/>
            <person name="Kohler A."/>
            <person name="Nagy L.G."/>
            <person name="Floudas D."/>
            <person name="Copeland A."/>
            <person name="Barry K.W."/>
            <person name="Cichocki N."/>
            <person name="Veneault-Fourrey C."/>
            <person name="LaButti K."/>
            <person name="Lindquist E.A."/>
            <person name="Lipzen A."/>
            <person name="Lundell T."/>
            <person name="Morin E."/>
            <person name="Murat C."/>
            <person name="Sun H."/>
            <person name="Tunlid A."/>
            <person name="Henrissat B."/>
            <person name="Grigoriev I.V."/>
            <person name="Hibbett D.S."/>
            <person name="Martin F."/>
            <person name="Nordberg H.P."/>
            <person name="Cantor M.N."/>
            <person name="Hua S.X."/>
        </authorList>
    </citation>
    <scope>NUCLEOTIDE SEQUENCE [LARGE SCALE GENOMIC DNA]</scope>
    <source>
        <strain evidence="4">h7</strain>
    </source>
</reference>
<feature type="compositionally biased region" description="Polar residues" evidence="1">
    <location>
        <begin position="220"/>
        <end position="231"/>
    </location>
</feature>
<dbReference type="Pfam" id="PF00134">
    <property type="entry name" value="Cyclin_N"/>
    <property type="match status" value="1"/>
</dbReference>
<dbReference type="AlphaFoldDB" id="A0A0C2XMG8"/>
<name>A0A0C2XMG8_HEBCY</name>
<evidence type="ECO:0000313" key="4">
    <source>
        <dbReference type="Proteomes" id="UP000053424"/>
    </source>
</evidence>
<feature type="region of interest" description="Disordered" evidence="1">
    <location>
        <begin position="205"/>
        <end position="289"/>
    </location>
</feature>
<dbReference type="InterPro" id="IPR006671">
    <property type="entry name" value="Cyclin_N"/>
</dbReference>
<proteinExistence type="predicted"/>
<keyword evidence="4" id="KW-1185">Reference proteome</keyword>